<evidence type="ECO:0000256" key="3">
    <source>
        <dbReference type="ARBA" id="ARBA00023237"/>
    </source>
</evidence>
<evidence type="ECO:0000259" key="6">
    <source>
        <dbReference type="PROSITE" id="PS51123"/>
    </source>
</evidence>
<proteinExistence type="predicted"/>
<feature type="compositionally biased region" description="Pro residues" evidence="5">
    <location>
        <begin position="1"/>
        <end position="20"/>
    </location>
</feature>
<feature type="compositionally biased region" description="Basic and acidic residues" evidence="5">
    <location>
        <begin position="115"/>
        <end position="142"/>
    </location>
</feature>
<feature type="region of interest" description="Disordered" evidence="5">
    <location>
        <begin position="1"/>
        <end position="189"/>
    </location>
</feature>
<feature type="domain" description="OmpA-like" evidence="6">
    <location>
        <begin position="354"/>
        <end position="474"/>
    </location>
</feature>
<name>A0ABV9Z4U0_9HYPH</name>
<keyword evidence="2 4" id="KW-0472">Membrane</keyword>
<feature type="compositionally biased region" description="Basic and acidic residues" evidence="5">
    <location>
        <begin position="171"/>
        <end position="189"/>
    </location>
</feature>
<sequence length="486" mass="54355">MPPQATPPAATPPASVPPTPQQQQPRVQRPDAPPAPSTGVSPGEPPIPPGIQTPGQRDNRRPEGRQGEGRRGPDGRPAPDGRPGPDGRGGPGPDSRFGPDAQPGPNGRPIPDGRPAPDGRLGPDGRPIPDDRSGADGRRGPDPRLGPDTPGPVREPGQEFRGGAERQGGGEFRRFDPERRESRDDDRRDRRFDQEFGRREERQGDRLIIREGDDRTIIRENGRTIIRHDETERLRRRAEDVRVDRRGNEIETVIRRPGGVEIVTIQDDNGRLLRRIRRQGGRDYVLIDNRPRRPGLSIYLDLPPVRVGIPREEYIVEADRAGYDDYYEAFEAPPVEAIDRPYTLEEVRQNVRLRDRVRSVDVNTINFEFGEFTVPPDQVQKLQELAQALGAVIEKNPNEVFLIEGHTDAVGSDIDNLSLSDRRAEEIAAILSETYQIPAENLVTQGYGEQYLRVDTEGPSAENRRVTLRNITPLLNAEQQQQQQPQ</sequence>
<dbReference type="InterPro" id="IPR006665">
    <property type="entry name" value="OmpA-like"/>
</dbReference>
<keyword evidence="8" id="KW-1185">Reference proteome</keyword>
<gene>
    <name evidence="7" type="ORF">ACFPFW_18195</name>
</gene>
<evidence type="ECO:0000256" key="4">
    <source>
        <dbReference type="PROSITE-ProRule" id="PRU00473"/>
    </source>
</evidence>
<dbReference type="RefSeq" id="WP_114958492.1">
    <property type="nucleotide sequence ID" value="NZ_JBHSJF010000008.1"/>
</dbReference>
<dbReference type="PRINTS" id="PR01021">
    <property type="entry name" value="OMPADOMAIN"/>
</dbReference>
<dbReference type="InterPro" id="IPR006664">
    <property type="entry name" value="OMP_bac"/>
</dbReference>
<organism evidence="7 8">
    <name type="scientific">Flaviflagellibacter deserti</name>
    <dbReference type="NCBI Taxonomy" id="2267266"/>
    <lineage>
        <taxon>Bacteria</taxon>
        <taxon>Pseudomonadati</taxon>
        <taxon>Pseudomonadota</taxon>
        <taxon>Alphaproteobacteria</taxon>
        <taxon>Hyphomicrobiales</taxon>
        <taxon>Flaviflagellibacter</taxon>
    </lineage>
</organism>
<reference evidence="8" key="1">
    <citation type="journal article" date="2019" name="Int. J. Syst. Evol. Microbiol.">
        <title>The Global Catalogue of Microorganisms (GCM) 10K type strain sequencing project: providing services to taxonomists for standard genome sequencing and annotation.</title>
        <authorList>
            <consortium name="The Broad Institute Genomics Platform"/>
            <consortium name="The Broad Institute Genome Sequencing Center for Infectious Disease"/>
            <person name="Wu L."/>
            <person name="Ma J."/>
        </authorList>
    </citation>
    <scope>NUCLEOTIDE SEQUENCE [LARGE SCALE GENOMIC DNA]</scope>
    <source>
        <strain evidence="8">CGMCC 1.16444</strain>
    </source>
</reference>
<dbReference type="PROSITE" id="PS51123">
    <property type="entry name" value="OMPA_2"/>
    <property type="match status" value="1"/>
</dbReference>
<evidence type="ECO:0000256" key="2">
    <source>
        <dbReference type="ARBA" id="ARBA00023136"/>
    </source>
</evidence>
<evidence type="ECO:0000256" key="1">
    <source>
        <dbReference type="ARBA" id="ARBA00004442"/>
    </source>
</evidence>
<accession>A0ABV9Z4U0</accession>
<comment type="subcellular location">
    <subcellularLocation>
        <location evidence="1">Cell outer membrane</location>
    </subcellularLocation>
</comment>
<dbReference type="Gene3D" id="3.30.1330.60">
    <property type="entry name" value="OmpA-like domain"/>
    <property type="match status" value="1"/>
</dbReference>
<dbReference type="Pfam" id="PF00691">
    <property type="entry name" value="OmpA"/>
    <property type="match status" value="1"/>
</dbReference>
<dbReference type="InterPro" id="IPR036737">
    <property type="entry name" value="OmpA-like_sf"/>
</dbReference>
<dbReference type="InterPro" id="IPR050330">
    <property type="entry name" value="Bact_OuterMem_StrucFunc"/>
</dbReference>
<dbReference type="SUPFAM" id="SSF103088">
    <property type="entry name" value="OmpA-like"/>
    <property type="match status" value="1"/>
</dbReference>
<dbReference type="Proteomes" id="UP001595796">
    <property type="component" value="Unassembled WGS sequence"/>
</dbReference>
<evidence type="ECO:0000256" key="5">
    <source>
        <dbReference type="SAM" id="MobiDB-lite"/>
    </source>
</evidence>
<keyword evidence="3" id="KW-0998">Cell outer membrane</keyword>
<evidence type="ECO:0000313" key="7">
    <source>
        <dbReference type="EMBL" id="MFC5069950.1"/>
    </source>
</evidence>
<comment type="caution">
    <text evidence="7">The sequence shown here is derived from an EMBL/GenBank/DDBJ whole genome shotgun (WGS) entry which is preliminary data.</text>
</comment>
<dbReference type="CDD" id="cd07185">
    <property type="entry name" value="OmpA_C-like"/>
    <property type="match status" value="1"/>
</dbReference>
<feature type="compositionally biased region" description="Basic and acidic residues" evidence="5">
    <location>
        <begin position="57"/>
        <end position="85"/>
    </location>
</feature>
<protein>
    <submittedName>
        <fullName evidence="7">OmpA family protein</fullName>
    </submittedName>
</protein>
<dbReference type="PANTHER" id="PTHR30329">
    <property type="entry name" value="STATOR ELEMENT OF FLAGELLAR MOTOR COMPLEX"/>
    <property type="match status" value="1"/>
</dbReference>
<dbReference type="PANTHER" id="PTHR30329:SF21">
    <property type="entry name" value="LIPOPROTEIN YIAD-RELATED"/>
    <property type="match status" value="1"/>
</dbReference>
<dbReference type="EMBL" id="JBHSJF010000008">
    <property type="protein sequence ID" value="MFC5069950.1"/>
    <property type="molecule type" value="Genomic_DNA"/>
</dbReference>
<evidence type="ECO:0000313" key="8">
    <source>
        <dbReference type="Proteomes" id="UP001595796"/>
    </source>
</evidence>